<evidence type="ECO:0000256" key="1">
    <source>
        <dbReference type="ARBA" id="ARBA00000274"/>
    </source>
</evidence>
<evidence type="ECO:0000256" key="3">
    <source>
        <dbReference type="RuleBase" id="RU363015"/>
    </source>
</evidence>
<proteinExistence type="inferred from homology"/>
<gene>
    <name evidence="4" type="ORF">EVA96_00795</name>
</gene>
<reference evidence="4 5" key="1">
    <citation type="submission" date="2019-02" db="EMBL/GenBank/DDBJ databases">
        <title>Prokaryotic population dynamics and viral predation in marine succession experiment using metagenomics: the confinement effect.</title>
        <authorList>
            <person name="Haro-Moreno J.M."/>
            <person name="Rodriguez-Valera F."/>
            <person name="Lopez-Perez M."/>
        </authorList>
    </citation>
    <scope>NUCLEOTIDE SEQUENCE [LARGE SCALE GENOMIC DNA]</scope>
    <source>
        <strain evidence="4">MED-G163</strain>
    </source>
</reference>
<keyword evidence="3" id="KW-0203">Cytokinin biosynthesis</keyword>
<dbReference type="GO" id="GO:0008714">
    <property type="term" value="F:AMP nucleosidase activity"/>
    <property type="evidence" value="ECO:0007669"/>
    <property type="project" value="UniProtKB-EC"/>
</dbReference>
<dbReference type="Proteomes" id="UP000315782">
    <property type="component" value="Unassembled WGS sequence"/>
</dbReference>
<evidence type="ECO:0000313" key="5">
    <source>
        <dbReference type="Proteomes" id="UP000315782"/>
    </source>
</evidence>
<dbReference type="PANTHER" id="PTHR31223:SF70">
    <property type="entry name" value="LOG FAMILY PROTEIN YJL055W"/>
    <property type="match status" value="1"/>
</dbReference>
<name>A0A520MNE0_9GAMM</name>
<sequence length="194" mass="21226">MKNISIFCGAHKGKNPVYAEEAKNIAEIIAKKGINVVFGGGNVGLMKIVSDVALDNGVNAIGISLRSLYELEMVNPRLDEIVVAESLLDRKDVFMNRSDAFIVLPGGVGSLDELAEVMASNQLGIINKPVGILNTDGYYDHLIAWMKQAVDEGFISKANFDELIITDSCEELVEKIVTEKRPSDDDWTNRLGLK</sequence>
<dbReference type="EMBL" id="SHBI01000002">
    <property type="protein sequence ID" value="RZO22717.1"/>
    <property type="molecule type" value="Genomic_DNA"/>
</dbReference>
<evidence type="ECO:0000256" key="2">
    <source>
        <dbReference type="ARBA" id="ARBA00006763"/>
    </source>
</evidence>
<dbReference type="PANTHER" id="PTHR31223">
    <property type="entry name" value="LOG FAMILY PROTEIN YJL055W"/>
    <property type="match status" value="1"/>
</dbReference>
<dbReference type="SUPFAM" id="SSF102405">
    <property type="entry name" value="MCP/YpsA-like"/>
    <property type="match status" value="1"/>
</dbReference>
<dbReference type="GO" id="GO:0009691">
    <property type="term" value="P:cytokinin biosynthetic process"/>
    <property type="evidence" value="ECO:0007669"/>
    <property type="project" value="UniProtKB-UniRule"/>
</dbReference>
<protein>
    <recommendedName>
        <fullName evidence="3">Cytokinin riboside 5'-monophosphate phosphoribohydrolase</fullName>
        <ecNumber evidence="3">3.2.2.n1</ecNumber>
    </recommendedName>
</protein>
<accession>A0A520MNE0</accession>
<dbReference type="GO" id="GO:0005829">
    <property type="term" value="C:cytosol"/>
    <property type="evidence" value="ECO:0007669"/>
    <property type="project" value="TreeGrafter"/>
</dbReference>
<dbReference type="InterPro" id="IPR031100">
    <property type="entry name" value="LOG_fam"/>
</dbReference>
<dbReference type="AlphaFoldDB" id="A0A520MNE0"/>
<evidence type="ECO:0000313" key="4">
    <source>
        <dbReference type="EMBL" id="RZO22717.1"/>
    </source>
</evidence>
<dbReference type="Pfam" id="PF03641">
    <property type="entry name" value="Lysine_decarbox"/>
    <property type="match status" value="1"/>
</dbReference>
<keyword evidence="3" id="KW-0378">Hydrolase</keyword>
<comment type="similarity">
    <text evidence="2 3">Belongs to the LOG family.</text>
</comment>
<organism evidence="4 5">
    <name type="scientific">SAR86 cluster bacterium</name>
    <dbReference type="NCBI Taxonomy" id="2030880"/>
    <lineage>
        <taxon>Bacteria</taxon>
        <taxon>Pseudomonadati</taxon>
        <taxon>Pseudomonadota</taxon>
        <taxon>Gammaproteobacteria</taxon>
        <taxon>SAR86 cluster</taxon>
    </lineage>
</organism>
<comment type="catalytic activity">
    <reaction evidence="1">
        <text>AMP + H2O = D-ribose 5-phosphate + adenine</text>
        <dbReference type="Rhea" id="RHEA:20129"/>
        <dbReference type="ChEBI" id="CHEBI:15377"/>
        <dbReference type="ChEBI" id="CHEBI:16708"/>
        <dbReference type="ChEBI" id="CHEBI:78346"/>
        <dbReference type="ChEBI" id="CHEBI:456215"/>
        <dbReference type="EC" id="3.2.2.4"/>
    </reaction>
</comment>
<dbReference type="NCBIfam" id="TIGR00730">
    <property type="entry name" value="Rossman fold protein, TIGR00730 family"/>
    <property type="match status" value="1"/>
</dbReference>
<comment type="caution">
    <text evidence="4">The sequence shown here is derived from an EMBL/GenBank/DDBJ whole genome shotgun (WGS) entry which is preliminary data.</text>
</comment>
<dbReference type="InterPro" id="IPR005269">
    <property type="entry name" value="LOG"/>
</dbReference>
<dbReference type="EC" id="3.2.2.n1" evidence="3"/>
<dbReference type="Gene3D" id="3.40.50.450">
    <property type="match status" value="1"/>
</dbReference>